<sequence length="158" mass="18194">MVADVMIIVERVFTQSRETLFDAWTIPEQMSQWRGSPGTHVEDARADLQLGGRQYHVKVLDDDPTNRVITESIFTEFFRPDVFVEQQLISGDPEIDPTTPMEQRVEFISTGRGGTLVRIIQGPYEASIADWHSRGWERELNRLDEYLAHTETSTQKAR</sequence>
<dbReference type="InterPro" id="IPR023393">
    <property type="entry name" value="START-like_dom_sf"/>
</dbReference>
<dbReference type="Pfam" id="PF08327">
    <property type="entry name" value="AHSA1"/>
    <property type="match status" value="1"/>
</dbReference>
<proteinExistence type="inferred from homology"/>
<evidence type="ECO:0000313" key="3">
    <source>
        <dbReference type="EMBL" id="RRC95867.1"/>
    </source>
</evidence>
<keyword evidence="4" id="KW-1185">Reference proteome</keyword>
<dbReference type="InterPro" id="IPR013538">
    <property type="entry name" value="ASHA1/2-like_C"/>
</dbReference>
<feature type="domain" description="Activator of Hsp90 ATPase homologue 1/2-like C-terminal" evidence="2">
    <location>
        <begin position="16"/>
        <end position="147"/>
    </location>
</feature>
<gene>
    <name evidence="3" type="ORF">EII11_03135</name>
</gene>
<comment type="similarity">
    <text evidence="1">Belongs to the AHA1 family.</text>
</comment>
<accession>A0A3P1SFW3</accession>
<dbReference type="Gene3D" id="3.30.530.20">
    <property type="match status" value="1"/>
</dbReference>
<dbReference type="SUPFAM" id="SSF55961">
    <property type="entry name" value="Bet v1-like"/>
    <property type="match status" value="1"/>
</dbReference>
<dbReference type="AlphaFoldDB" id="A0A3P1SFW3"/>
<reference evidence="3 4" key="1">
    <citation type="submission" date="2018-11" db="EMBL/GenBank/DDBJ databases">
        <title>Genomes From Bacteria Associated with the Canine Oral Cavity: a Test Case for Automated Genome-Based Taxonomic Assignment.</title>
        <authorList>
            <person name="Coil D.A."/>
            <person name="Jospin G."/>
            <person name="Darling A.E."/>
            <person name="Wallis C."/>
            <person name="Davis I.J."/>
            <person name="Harris S."/>
            <person name="Eisen J.A."/>
            <person name="Holcombe L.J."/>
            <person name="O'Flynn C."/>
        </authorList>
    </citation>
    <scope>NUCLEOTIDE SEQUENCE [LARGE SCALE GENOMIC DNA]</scope>
    <source>
        <strain evidence="3 4">OH770</strain>
    </source>
</reference>
<dbReference type="CDD" id="cd07814">
    <property type="entry name" value="SRPBCC_CalC_Aha1-like"/>
    <property type="match status" value="1"/>
</dbReference>
<dbReference type="Proteomes" id="UP000280444">
    <property type="component" value="Unassembled WGS sequence"/>
</dbReference>
<evidence type="ECO:0000313" key="4">
    <source>
        <dbReference type="Proteomes" id="UP000280444"/>
    </source>
</evidence>
<protein>
    <submittedName>
        <fullName evidence="3">SRPBCC domain-containing protein</fullName>
    </submittedName>
</protein>
<name>A0A3P1SFW3_9ACTO</name>
<organism evidence="3 4">
    <name type="scientific">Schaalia canis</name>
    <dbReference type="NCBI Taxonomy" id="100469"/>
    <lineage>
        <taxon>Bacteria</taxon>
        <taxon>Bacillati</taxon>
        <taxon>Actinomycetota</taxon>
        <taxon>Actinomycetes</taxon>
        <taxon>Actinomycetales</taxon>
        <taxon>Actinomycetaceae</taxon>
        <taxon>Schaalia</taxon>
    </lineage>
</organism>
<comment type="caution">
    <text evidence="3">The sequence shown here is derived from an EMBL/GenBank/DDBJ whole genome shotgun (WGS) entry which is preliminary data.</text>
</comment>
<evidence type="ECO:0000256" key="1">
    <source>
        <dbReference type="ARBA" id="ARBA00006817"/>
    </source>
</evidence>
<dbReference type="RefSeq" id="WP_124868531.1">
    <property type="nucleotide sequence ID" value="NZ_RQZF01000002.1"/>
</dbReference>
<evidence type="ECO:0000259" key="2">
    <source>
        <dbReference type="Pfam" id="PF08327"/>
    </source>
</evidence>
<dbReference type="OrthoDB" id="3365660at2"/>
<dbReference type="EMBL" id="RQZF01000002">
    <property type="protein sequence ID" value="RRC95867.1"/>
    <property type="molecule type" value="Genomic_DNA"/>
</dbReference>